<dbReference type="Gene3D" id="3.40.50.1820">
    <property type="entry name" value="alpha/beta hydrolase"/>
    <property type="match status" value="1"/>
</dbReference>
<accession>A0ABW0IJT6</accession>
<dbReference type="InterPro" id="IPR050471">
    <property type="entry name" value="AB_hydrolase"/>
</dbReference>
<name>A0ABW0IJT6_9BACT</name>
<dbReference type="RefSeq" id="WP_379850228.1">
    <property type="nucleotide sequence ID" value="NZ_JBHSMA010000013.1"/>
</dbReference>
<evidence type="ECO:0000313" key="3">
    <source>
        <dbReference type="Proteomes" id="UP001596106"/>
    </source>
</evidence>
<dbReference type="PANTHER" id="PTHR43433:SF5">
    <property type="entry name" value="AB HYDROLASE-1 DOMAIN-CONTAINING PROTEIN"/>
    <property type="match status" value="1"/>
</dbReference>
<organism evidence="2 3">
    <name type="scientific">Larkinella bovis</name>
    <dbReference type="NCBI Taxonomy" id="683041"/>
    <lineage>
        <taxon>Bacteria</taxon>
        <taxon>Pseudomonadati</taxon>
        <taxon>Bacteroidota</taxon>
        <taxon>Cytophagia</taxon>
        <taxon>Cytophagales</taxon>
        <taxon>Spirosomataceae</taxon>
        <taxon>Larkinella</taxon>
    </lineage>
</organism>
<gene>
    <name evidence="2" type="ORF">ACFPMF_24370</name>
</gene>
<dbReference type="GO" id="GO:0016787">
    <property type="term" value="F:hydrolase activity"/>
    <property type="evidence" value="ECO:0007669"/>
    <property type="project" value="UniProtKB-KW"/>
</dbReference>
<keyword evidence="3" id="KW-1185">Reference proteome</keyword>
<reference evidence="3" key="1">
    <citation type="journal article" date="2019" name="Int. J. Syst. Evol. Microbiol.">
        <title>The Global Catalogue of Microorganisms (GCM) 10K type strain sequencing project: providing services to taxonomists for standard genome sequencing and annotation.</title>
        <authorList>
            <consortium name="The Broad Institute Genomics Platform"/>
            <consortium name="The Broad Institute Genome Sequencing Center for Infectious Disease"/>
            <person name="Wu L."/>
            <person name="Ma J."/>
        </authorList>
    </citation>
    <scope>NUCLEOTIDE SEQUENCE [LARGE SCALE GENOMIC DNA]</scope>
    <source>
        <strain evidence="3">CCUG 55250</strain>
    </source>
</reference>
<evidence type="ECO:0000259" key="1">
    <source>
        <dbReference type="Pfam" id="PF00561"/>
    </source>
</evidence>
<evidence type="ECO:0000313" key="2">
    <source>
        <dbReference type="EMBL" id="MFC5412482.1"/>
    </source>
</evidence>
<dbReference type="InterPro" id="IPR000073">
    <property type="entry name" value="AB_hydrolase_1"/>
</dbReference>
<comment type="caution">
    <text evidence="2">The sequence shown here is derived from an EMBL/GenBank/DDBJ whole genome shotgun (WGS) entry which is preliminary data.</text>
</comment>
<dbReference type="PRINTS" id="PR00111">
    <property type="entry name" value="ABHYDROLASE"/>
</dbReference>
<keyword evidence="2" id="KW-0378">Hydrolase</keyword>
<dbReference type="EMBL" id="JBHSMA010000013">
    <property type="protein sequence ID" value="MFC5412482.1"/>
    <property type="molecule type" value="Genomic_DNA"/>
</dbReference>
<protein>
    <submittedName>
        <fullName evidence="2">Alpha/beta fold hydrolase</fullName>
    </submittedName>
</protein>
<feature type="domain" description="AB hydrolase-1" evidence="1">
    <location>
        <begin position="1"/>
        <end position="230"/>
    </location>
</feature>
<dbReference type="InterPro" id="IPR029058">
    <property type="entry name" value="AB_hydrolase_fold"/>
</dbReference>
<dbReference type="Pfam" id="PF00561">
    <property type="entry name" value="Abhydrolase_1"/>
    <property type="match status" value="1"/>
</dbReference>
<proteinExistence type="predicted"/>
<dbReference type="SUPFAM" id="SSF53474">
    <property type="entry name" value="alpha/beta-Hydrolases"/>
    <property type="match status" value="1"/>
</dbReference>
<sequence>MVFFHHFTATLDDWDPRITNGLARHFEVILFDNVGIGGSEGVAPDTIEAQADDAIAFIKALGYQKVDILALSMGGFTAQVVVQKAPELVRKLILTGTGPQGSEGLLNITEALGQASARTPEDPRLFLFYSPSEESQRIGRSVLARMNARTVDRVPKARLESIQNQLKAILAWGHPQDGSLEKLRAVNHPVWVVNGSHDIMVPTINSYTLFHYLPNAWLSLYPDSGHGAMFQYGERFVKEATEFLLAA</sequence>
<dbReference type="PANTHER" id="PTHR43433">
    <property type="entry name" value="HYDROLASE, ALPHA/BETA FOLD FAMILY PROTEIN"/>
    <property type="match status" value="1"/>
</dbReference>
<dbReference type="Proteomes" id="UP001596106">
    <property type="component" value="Unassembled WGS sequence"/>
</dbReference>